<gene>
    <name evidence="2" type="ORF">FOZ60_012187</name>
    <name evidence="3" type="ORF">FOZ62_026534</name>
</gene>
<accession>A0A7J6QUF6</accession>
<organism evidence="3 5">
    <name type="scientific">Perkinsus olseni</name>
    <name type="common">Perkinsus atlanticus</name>
    <dbReference type="NCBI Taxonomy" id="32597"/>
    <lineage>
        <taxon>Eukaryota</taxon>
        <taxon>Sar</taxon>
        <taxon>Alveolata</taxon>
        <taxon>Perkinsozoa</taxon>
        <taxon>Perkinsea</taxon>
        <taxon>Perkinsida</taxon>
        <taxon>Perkinsidae</taxon>
        <taxon>Perkinsus</taxon>
    </lineage>
</organism>
<evidence type="ECO:0000313" key="5">
    <source>
        <dbReference type="Proteomes" id="UP000574390"/>
    </source>
</evidence>
<evidence type="ECO:0000313" key="4">
    <source>
        <dbReference type="Proteomes" id="UP000541610"/>
    </source>
</evidence>
<dbReference type="EMBL" id="JABANM010027058">
    <property type="protein sequence ID" value="KAF4711933.1"/>
    <property type="molecule type" value="Genomic_DNA"/>
</dbReference>
<sequence>MLRFVTFFAAVAVSSFAQDGAIPSAVLEASRNSKEVKDEAAESTGLGRVLSGPSYERPTGKCQPGYGGVWGCACEGDEEAFGVLNQQGYVQAVVCTPYCDDTRVRRTLRQGALVGSDDESCPAPKHGKAECISGLCFIAAGKGCPPGMRGTSVKGLGDVCMYFY</sequence>
<protein>
    <submittedName>
        <fullName evidence="3">Uncharacterized protein</fullName>
    </submittedName>
</protein>
<comment type="caution">
    <text evidence="3">The sequence shown here is derived from an EMBL/GenBank/DDBJ whole genome shotgun (WGS) entry which is preliminary data.</text>
</comment>
<dbReference type="EMBL" id="JABANP010000052">
    <property type="protein sequence ID" value="KAF4692956.1"/>
    <property type="molecule type" value="Genomic_DNA"/>
</dbReference>
<proteinExistence type="predicted"/>
<dbReference type="Proteomes" id="UP000541610">
    <property type="component" value="Unassembled WGS sequence"/>
</dbReference>
<feature type="chain" id="PRO_5036205655" evidence="1">
    <location>
        <begin position="18"/>
        <end position="164"/>
    </location>
</feature>
<dbReference type="OrthoDB" id="10380006at2759"/>
<evidence type="ECO:0000313" key="3">
    <source>
        <dbReference type="EMBL" id="KAF4711933.1"/>
    </source>
</evidence>
<evidence type="ECO:0000313" key="2">
    <source>
        <dbReference type="EMBL" id="KAF4692956.1"/>
    </source>
</evidence>
<feature type="signal peptide" evidence="1">
    <location>
        <begin position="1"/>
        <end position="17"/>
    </location>
</feature>
<name>A0A7J6QUF6_PEROL</name>
<keyword evidence="1" id="KW-0732">Signal</keyword>
<dbReference type="AlphaFoldDB" id="A0A7J6QUF6"/>
<reference evidence="4 5" key="1">
    <citation type="submission" date="2020-04" db="EMBL/GenBank/DDBJ databases">
        <title>Perkinsus olseni comparative genomics.</title>
        <authorList>
            <person name="Bogema D.R."/>
        </authorList>
    </citation>
    <scope>NUCLEOTIDE SEQUENCE [LARGE SCALE GENOMIC DNA]</scope>
    <source>
        <strain evidence="2">00978-12</strain>
        <strain evidence="3">ATCC PRA-205</strain>
    </source>
</reference>
<dbReference type="Proteomes" id="UP000574390">
    <property type="component" value="Unassembled WGS sequence"/>
</dbReference>
<evidence type="ECO:0000256" key="1">
    <source>
        <dbReference type="SAM" id="SignalP"/>
    </source>
</evidence>